<dbReference type="Proteomes" id="UP001208938">
    <property type="component" value="Unassembled WGS sequence"/>
</dbReference>
<evidence type="ECO:0000259" key="7">
    <source>
        <dbReference type="Pfam" id="PF00892"/>
    </source>
</evidence>
<dbReference type="EMBL" id="JAPDFL010000001">
    <property type="protein sequence ID" value="MCW1934805.1"/>
    <property type="molecule type" value="Genomic_DNA"/>
</dbReference>
<protein>
    <submittedName>
        <fullName evidence="8">DMT family transporter</fullName>
    </submittedName>
</protein>
<feature type="transmembrane region" description="Helical" evidence="6">
    <location>
        <begin position="209"/>
        <end position="229"/>
    </location>
</feature>
<feature type="transmembrane region" description="Helical" evidence="6">
    <location>
        <begin position="150"/>
        <end position="167"/>
    </location>
</feature>
<keyword evidence="3 6" id="KW-0812">Transmembrane</keyword>
<comment type="caution">
    <text evidence="8">The sequence shown here is derived from an EMBL/GenBank/DDBJ whole genome shotgun (WGS) entry which is preliminary data.</text>
</comment>
<evidence type="ECO:0000313" key="8">
    <source>
        <dbReference type="EMBL" id="MCW1934805.1"/>
    </source>
</evidence>
<evidence type="ECO:0000313" key="9">
    <source>
        <dbReference type="Proteomes" id="UP001208938"/>
    </source>
</evidence>
<evidence type="ECO:0000256" key="6">
    <source>
        <dbReference type="SAM" id="Phobius"/>
    </source>
</evidence>
<evidence type="ECO:0000256" key="5">
    <source>
        <dbReference type="ARBA" id="ARBA00023136"/>
    </source>
</evidence>
<dbReference type="InterPro" id="IPR037185">
    <property type="entry name" value="EmrE-like"/>
</dbReference>
<proteinExistence type="inferred from homology"/>
<comment type="subcellular location">
    <subcellularLocation>
        <location evidence="1">Membrane</location>
        <topology evidence="1">Multi-pass membrane protein</topology>
    </subcellularLocation>
</comment>
<feature type="transmembrane region" description="Helical" evidence="6">
    <location>
        <begin position="179"/>
        <end position="197"/>
    </location>
</feature>
<evidence type="ECO:0000256" key="3">
    <source>
        <dbReference type="ARBA" id="ARBA00022692"/>
    </source>
</evidence>
<gene>
    <name evidence="8" type="ORF">OKW52_21785</name>
</gene>
<sequence>MLSDNARGALLMMAGMAAFTLSDSFMKLLGQELPMFQTLVWRGLAVSAVLGLWAWRAGAFRVVLTGHDRRLIVLRALFDTASVWFFLQALYHTPIANLTAIMQALPLTVTLGAALFLGEAVGWKRLAAIGVGFLGVLLIVRPEAGGFDVYALYALICVVVVTARDLLTRRMTKAIPSLLVALVNAVFVTVFGAVGMLSETVQLPSPQAALLLCGTSLAIVGGYLMTVMAVRTGELAVVTPFRYVGLIWALIVGFFLFREWPDMLTQLGAGLIVATGLFTFYRERVTARKARARALR</sequence>
<dbReference type="Pfam" id="PF00892">
    <property type="entry name" value="EamA"/>
    <property type="match status" value="1"/>
</dbReference>
<keyword evidence="4 6" id="KW-1133">Transmembrane helix</keyword>
<feature type="transmembrane region" description="Helical" evidence="6">
    <location>
        <begin position="263"/>
        <end position="281"/>
    </location>
</feature>
<dbReference type="PANTHER" id="PTHR22911">
    <property type="entry name" value="ACYL-MALONYL CONDENSING ENZYME-RELATED"/>
    <property type="match status" value="1"/>
</dbReference>
<dbReference type="SUPFAM" id="SSF103481">
    <property type="entry name" value="Multidrug resistance efflux transporter EmrE"/>
    <property type="match status" value="2"/>
</dbReference>
<accession>A0ABT3H4R8</accession>
<feature type="domain" description="EamA" evidence="7">
    <location>
        <begin position="7"/>
        <end position="140"/>
    </location>
</feature>
<feature type="transmembrane region" description="Helical" evidence="6">
    <location>
        <begin position="97"/>
        <end position="117"/>
    </location>
</feature>
<evidence type="ECO:0000256" key="2">
    <source>
        <dbReference type="ARBA" id="ARBA00009853"/>
    </source>
</evidence>
<comment type="similarity">
    <text evidence="2">Belongs to the drug/metabolite transporter (DMT) superfamily. 10 TMS drug/metabolite exporter (DME) (TC 2.A.7.3) family.</text>
</comment>
<dbReference type="PANTHER" id="PTHR22911:SF6">
    <property type="entry name" value="SOLUTE CARRIER FAMILY 35 MEMBER G1"/>
    <property type="match status" value="1"/>
</dbReference>
<evidence type="ECO:0000256" key="1">
    <source>
        <dbReference type="ARBA" id="ARBA00004141"/>
    </source>
</evidence>
<feature type="transmembrane region" description="Helical" evidence="6">
    <location>
        <begin position="72"/>
        <end position="91"/>
    </location>
</feature>
<name>A0ABT3H4R8_9RHOB</name>
<keyword evidence="5 6" id="KW-0472">Membrane</keyword>
<dbReference type="RefSeq" id="WP_264507556.1">
    <property type="nucleotide sequence ID" value="NZ_JAPDFL010000001.1"/>
</dbReference>
<dbReference type="InterPro" id="IPR000620">
    <property type="entry name" value="EamA_dom"/>
</dbReference>
<keyword evidence="9" id="KW-1185">Reference proteome</keyword>
<organism evidence="8 9">
    <name type="scientific">Pararhodobacter zhoushanensis</name>
    <dbReference type="NCBI Taxonomy" id="2479545"/>
    <lineage>
        <taxon>Bacteria</taxon>
        <taxon>Pseudomonadati</taxon>
        <taxon>Pseudomonadota</taxon>
        <taxon>Alphaproteobacteria</taxon>
        <taxon>Rhodobacterales</taxon>
        <taxon>Paracoccaceae</taxon>
        <taxon>Pararhodobacter</taxon>
    </lineage>
</organism>
<feature type="transmembrane region" description="Helical" evidence="6">
    <location>
        <begin position="126"/>
        <end position="144"/>
    </location>
</feature>
<feature type="transmembrane region" description="Helical" evidence="6">
    <location>
        <begin position="40"/>
        <end position="60"/>
    </location>
</feature>
<evidence type="ECO:0000256" key="4">
    <source>
        <dbReference type="ARBA" id="ARBA00022989"/>
    </source>
</evidence>
<reference evidence="8 9" key="1">
    <citation type="submission" date="2022-10" db="EMBL/GenBank/DDBJ databases">
        <title>Pararhodobacter sp. nov., isolated from marine algae.</title>
        <authorList>
            <person name="Choi B.J."/>
            <person name="Kim J.M."/>
            <person name="Lee J.K."/>
            <person name="Choi D.G."/>
            <person name="Jeon C.O."/>
        </authorList>
    </citation>
    <scope>NUCLEOTIDE SEQUENCE [LARGE SCALE GENOMIC DNA]</scope>
    <source>
        <strain evidence="8 9">ZQ420</strain>
    </source>
</reference>
<feature type="transmembrane region" description="Helical" evidence="6">
    <location>
        <begin position="241"/>
        <end position="257"/>
    </location>
</feature>